<evidence type="ECO:0000313" key="1">
    <source>
        <dbReference type="EMBL" id="AZV43392.1"/>
    </source>
</evidence>
<organism evidence="1 2">
    <name type="scientific">Peribacillus asahii</name>
    <dbReference type="NCBI Taxonomy" id="228899"/>
    <lineage>
        <taxon>Bacteria</taxon>
        <taxon>Bacillati</taxon>
        <taxon>Bacillota</taxon>
        <taxon>Bacilli</taxon>
        <taxon>Bacillales</taxon>
        <taxon>Bacillaceae</taxon>
        <taxon>Peribacillus</taxon>
    </lineage>
</organism>
<name>A0A3Q9RNW2_9BACI</name>
<protein>
    <submittedName>
        <fullName evidence="1">Uncharacterized protein</fullName>
    </submittedName>
</protein>
<gene>
    <name evidence="1" type="ORF">BAOM_2783</name>
</gene>
<dbReference type="Proteomes" id="UP000283095">
    <property type="component" value="Chromosome"/>
</dbReference>
<reference evidence="1 2" key="1">
    <citation type="submission" date="2018-01" db="EMBL/GenBank/DDBJ databases">
        <title>Bacillus asahii Genome sequencing and assembly.</title>
        <authorList>
            <person name="Jiang H."/>
            <person name="Feng Y."/>
            <person name="Zhao F."/>
            <person name="Lin X."/>
        </authorList>
    </citation>
    <scope>NUCLEOTIDE SEQUENCE [LARGE SCALE GENOMIC DNA]</scope>
    <source>
        <strain evidence="1 2">OM18</strain>
    </source>
</reference>
<sequence>MIFQDKEMVEVWRDEEYLVKQGEFAPFIEMMDKDGWNSVKIIENANHLVFEKDNMTKSISYKDYTRYYTIIYSY</sequence>
<dbReference type="EMBL" id="CP026095">
    <property type="protein sequence ID" value="AZV43392.1"/>
    <property type="molecule type" value="Genomic_DNA"/>
</dbReference>
<proteinExistence type="predicted"/>
<evidence type="ECO:0000313" key="2">
    <source>
        <dbReference type="Proteomes" id="UP000283095"/>
    </source>
</evidence>
<dbReference type="KEGG" id="pasa:BAOM_2783"/>
<dbReference type="AlphaFoldDB" id="A0A3Q9RNW2"/>
<accession>A0A3Q9RNW2</accession>